<protein>
    <recommendedName>
        <fullName evidence="1">SnoaL-like domain-containing protein</fullName>
    </recommendedName>
</protein>
<evidence type="ECO:0000313" key="3">
    <source>
        <dbReference type="Proteomes" id="UP000310314"/>
    </source>
</evidence>
<feature type="domain" description="SnoaL-like" evidence="1">
    <location>
        <begin position="62"/>
        <end position="162"/>
    </location>
</feature>
<dbReference type="Pfam" id="PF12680">
    <property type="entry name" value="SnoaL_2"/>
    <property type="match status" value="1"/>
</dbReference>
<comment type="caution">
    <text evidence="2">The sequence shown here is derived from an EMBL/GenBank/DDBJ whole genome shotgun (WGS) entry which is preliminary data.</text>
</comment>
<dbReference type="InterPro" id="IPR032710">
    <property type="entry name" value="NTF2-like_dom_sf"/>
</dbReference>
<keyword evidence="3" id="KW-1185">Reference proteome</keyword>
<accession>A0A5S3PW20</accession>
<evidence type="ECO:0000259" key="1">
    <source>
        <dbReference type="Pfam" id="PF12680"/>
    </source>
</evidence>
<gene>
    <name evidence="2" type="ORF">FEE95_07090</name>
</gene>
<sequence>MCCRGRNLWCPYCRKENIFYSGSTGIDCYDSYPFQMMKTVVVLSLILTTISVSAQMSPEEVVQKQLETYNNRDIEGFMSVIDMNITMRDFSSGKVTLEGYDACKKVYADLFATSPKLHSKILTRTVFDNKVIDHEYITGRKGSDTPIELVLIYEVNGEKITKISVLRKQE</sequence>
<evidence type="ECO:0000313" key="2">
    <source>
        <dbReference type="EMBL" id="TMM59189.1"/>
    </source>
</evidence>
<proteinExistence type="predicted"/>
<dbReference type="Gene3D" id="3.10.450.50">
    <property type="match status" value="1"/>
</dbReference>
<reference evidence="2 3" key="1">
    <citation type="submission" date="2019-05" db="EMBL/GenBank/DDBJ databases">
        <authorList>
            <person name="Zhang J.-Y."/>
            <person name="Feg X."/>
            <person name="Du Z.-J."/>
        </authorList>
    </citation>
    <scope>NUCLEOTIDE SEQUENCE [LARGE SCALE GENOMIC DNA]</scope>
    <source>
        <strain evidence="2 3">RZ26</strain>
    </source>
</reference>
<dbReference type="OrthoDB" id="9797498at2"/>
<dbReference type="Proteomes" id="UP000310314">
    <property type="component" value="Unassembled WGS sequence"/>
</dbReference>
<dbReference type="SUPFAM" id="SSF54427">
    <property type="entry name" value="NTF2-like"/>
    <property type="match status" value="1"/>
</dbReference>
<name>A0A5S3PW20_9FLAO</name>
<dbReference type="AlphaFoldDB" id="A0A5S3PW20"/>
<dbReference type="InterPro" id="IPR037401">
    <property type="entry name" value="SnoaL-like"/>
</dbReference>
<dbReference type="EMBL" id="VATY01000001">
    <property type="protein sequence ID" value="TMM59189.1"/>
    <property type="molecule type" value="Genomic_DNA"/>
</dbReference>
<organism evidence="2 3">
    <name type="scientific">Maribacter algarum</name>
    <name type="common">ex Zhang et al. 2020</name>
    <dbReference type="NCBI Taxonomy" id="2578118"/>
    <lineage>
        <taxon>Bacteria</taxon>
        <taxon>Pseudomonadati</taxon>
        <taxon>Bacteroidota</taxon>
        <taxon>Flavobacteriia</taxon>
        <taxon>Flavobacteriales</taxon>
        <taxon>Flavobacteriaceae</taxon>
        <taxon>Maribacter</taxon>
    </lineage>
</organism>